<reference evidence="8" key="1">
    <citation type="journal article" date="2019" name="Int. J. Syst. Evol. Microbiol.">
        <title>The Global Catalogue of Microorganisms (GCM) 10K type strain sequencing project: providing services to taxonomists for standard genome sequencing and annotation.</title>
        <authorList>
            <consortium name="The Broad Institute Genomics Platform"/>
            <consortium name="The Broad Institute Genome Sequencing Center for Infectious Disease"/>
            <person name="Wu L."/>
            <person name="Ma J."/>
        </authorList>
    </citation>
    <scope>NUCLEOTIDE SEQUENCE [LARGE SCALE GENOMIC DNA]</scope>
    <source>
        <strain evidence="8">JCM 17714</strain>
    </source>
</reference>
<protein>
    <recommendedName>
        <fullName evidence="9">Major facilitator superfamily (MFS) profile domain-containing protein</fullName>
    </recommendedName>
</protein>
<evidence type="ECO:0000313" key="7">
    <source>
        <dbReference type="EMBL" id="GAA4660870.1"/>
    </source>
</evidence>
<feature type="transmembrane region" description="Helical" evidence="6">
    <location>
        <begin position="50"/>
        <end position="72"/>
    </location>
</feature>
<gene>
    <name evidence="7" type="ORF">GCM10023262_05840</name>
</gene>
<evidence type="ECO:0000256" key="6">
    <source>
        <dbReference type="SAM" id="Phobius"/>
    </source>
</evidence>
<keyword evidence="8" id="KW-1185">Reference proteome</keyword>
<evidence type="ECO:0000256" key="2">
    <source>
        <dbReference type="ARBA" id="ARBA00022475"/>
    </source>
</evidence>
<dbReference type="Proteomes" id="UP001501699">
    <property type="component" value="Unassembled WGS sequence"/>
</dbReference>
<keyword evidence="5 6" id="KW-0472">Membrane</keyword>
<feature type="transmembrane region" description="Helical" evidence="6">
    <location>
        <begin position="26"/>
        <end position="44"/>
    </location>
</feature>
<comment type="subcellular location">
    <subcellularLocation>
        <location evidence="1">Cell membrane</location>
        <topology evidence="1">Multi-pass membrane protein</topology>
    </subcellularLocation>
</comment>
<feature type="transmembrane region" description="Helical" evidence="6">
    <location>
        <begin position="119"/>
        <end position="136"/>
    </location>
</feature>
<proteinExistence type="predicted"/>
<dbReference type="Pfam" id="PF07690">
    <property type="entry name" value="MFS_1"/>
    <property type="match status" value="1"/>
</dbReference>
<dbReference type="Gene3D" id="1.20.1250.20">
    <property type="entry name" value="MFS general substrate transporter like domains"/>
    <property type="match status" value="1"/>
</dbReference>
<organism evidence="7 8">
    <name type="scientific">Bartonella pachyuromydis</name>
    <dbReference type="NCBI Taxonomy" id="931097"/>
    <lineage>
        <taxon>Bacteria</taxon>
        <taxon>Pseudomonadati</taxon>
        <taxon>Pseudomonadota</taxon>
        <taxon>Alphaproteobacteria</taxon>
        <taxon>Hyphomicrobiales</taxon>
        <taxon>Bartonellaceae</taxon>
        <taxon>Bartonella</taxon>
    </lineage>
</organism>
<dbReference type="InterPro" id="IPR036259">
    <property type="entry name" value="MFS_trans_sf"/>
</dbReference>
<sequence length="149" mass="15743">MFAAYALGTMAGALFAPRIRYAPVRLAVLADGLGTVALLLIPAFSKSALVVWGITFIAGVGASLWFIGVTAFRQRLTPKQLLGRANSAFRVIGYTGMPVGSFLVGILSSFISLQFSTTFIGGLLLVAIAITLPFLWKADHIGTPNPATR</sequence>
<dbReference type="SUPFAM" id="SSF103473">
    <property type="entry name" value="MFS general substrate transporter"/>
    <property type="match status" value="1"/>
</dbReference>
<evidence type="ECO:0000256" key="5">
    <source>
        <dbReference type="ARBA" id="ARBA00023136"/>
    </source>
</evidence>
<dbReference type="InterPro" id="IPR011701">
    <property type="entry name" value="MFS"/>
</dbReference>
<dbReference type="EMBL" id="BAABJA010000002">
    <property type="protein sequence ID" value="GAA4660870.1"/>
    <property type="molecule type" value="Genomic_DNA"/>
</dbReference>
<evidence type="ECO:0000313" key="8">
    <source>
        <dbReference type="Proteomes" id="UP001501699"/>
    </source>
</evidence>
<evidence type="ECO:0000256" key="4">
    <source>
        <dbReference type="ARBA" id="ARBA00022989"/>
    </source>
</evidence>
<evidence type="ECO:0000256" key="1">
    <source>
        <dbReference type="ARBA" id="ARBA00004651"/>
    </source>
</evidence>
<comment type="caution">
    <text evidence="7">The sequence shown here is derived from an EMBL/GenBank/DDBJ whole genome shotgun (WGS) entry which is preliminary data.</text>
</comment>
<keyword evidence="3 6" id="KW-0812">Transmembrane</keyword>
<keyword evidence="4 6" id="KW-1133">Transmembrane helix</keyword>
<accession>A0ABP8VGN8</accession>
<evidence type="ECO:0008006" key="9">
    <source>
        <dbReference type="Google" id="ProtNLM"/>
    </source>
</evidence>
<keyword evidence="2" id="KW-1003">Cell membrane</keyword>
<name>A0ABP8VGN8_9HYPH</name>
<dbReference type="PANTHER" id="PTHR23513:SF6">
    <property type="entry name" value="MAJOR FACILITATOR SUPERFAMILY ASSOCIATED DOMAIN-CONTAINING PROTEIN"/>
    <property type="match status" value="1"/>
</dbReference>
<dbReference type="PANTHER" id="PTHR23513">
    <property type="entry name" value="INTEGRAL MEMBRANE EFFLUX PROTEIN-RELATED"/>
    <property type="match status" value="1"/>
</dbReference>
<feature type="transmembrane region" description="Helical" evidence="6">
    <location>
        <begin position="92"/>
        <end position="113"/>
    </location>
</feature>
<evidence type="ECO:0000256" key="3">
    <source>
        <dbReference type="ARBA" id="ARBA00022692"/>
    </source>
</evidence>